<dbReference type="Proteomes" id="UP000292957">
    <property type="component" value="Unassembled WGS sequence"/>
</dbReference>
<evidence type="ECO:0000313" key="1">
    <source>
        <dbReference type="EMBL" id="TBU28898.1"/>
    </source>
</evidence>
<accession>A0A4Q9MPK3</accession>
<dbReference type="AlphaFoldDB" id="A0A4Q9MPK3"/>
<proteinExistence type="predicted"/>
<dbReference type="EMBL" id="ML143417">
    <property type="protein sequence ID" value="TBU28898.1"/>
    <property type="molecule type" value="Genomic_DNA"/>
</dbReference>
<gene>
    <name evidence="1" type="ORF">BD311DRAFT_305720</name>
</gene>
<organism evidence="1">
    <name type="scientific">Dichomitus squalens</name>
    <dbReference type="NCBI Taxonomy" id="114155"/>
    <lineage>
        <taxon>Eukaryota</taxon>
        <taxon>Fungi</taxon>
        <taxon>Dikarya</taxon>
        <taxon>Basidiomycota</taxon>
        <taxon>Agaricomycotina</taxon>
        <taxon>Agaricomycetes</taxon>
        <taxon>Polyporales</taxon>
        <taxon>Polyporaceae</taxon>
        <taxon>Dichomitus</taxon>
    </lineage>
</organism>
<reference evidence="1" key="1">
    <citation type="submission" date="2019-01" db="EMBL/GenBank/DDBJ databases">
        <title>Draft genome sequences of three monokaryotic isolates of the white-rot basidiomycete fungus Dichomitus squalens.</title>
        <authorList>
            <consortium name="DOE Joint Genome Institute"/>
            <person name="Lopez S.C."/>
            <person name="Andreopoulos B."/>
            <person name="Pangilinan J."/>
            <person name="Lipzen A."/>
            <person name="Riley R."/>
            <person name="Ahrendt S."/>
            <person name="Ng V."/>
            <person name="Barry K."/>
            <person name="Daum C."/>
            <person name="Grigoriev I.V."/>
            <person name="Hilden K.S."/>
            <person name="Makela M.R."/>
            <person name="de Vries R.P."/>
        </authorList>
    </citation>
    <scope>NUCLEOTIDE SEQUENCE [LARGE SCALE GENOMIC DNA]</scope>
    <source>
        <strain evidence="1">OM18370.1</strain>
    </source>
</reference>
<name>A0A4Q9MPK3_9APHY</name>
<sequence length="241" mass="27596">MKTAAAVSKQAILGWIIRDNDHRSIGRSVTSAHQLHCGNYHHPAHTPKRCSRCMQTPWRLLRQSILIMAIFPFHGYKSCFTFPIHGERPNDGKHRWRGRCGAVITFRSVQPFRPKALSELVPLCRLRVSVQQAGPCDAVDLDKPITTRFPCSSYLRRRCVFASATCVNISRDGFGMTRARGPVIRYASRTWIRIDRYTSHIDHAEPQSRDTTDIFVLLPKSRASAELCHYRATQWTWTHNG</sequence>
<protein>
    <submittedName>
        <fullName evidence="1">Uncharacterized protein</fullName>
    </submittedName>
</protein>